<feature type="region of interest" description="Disordered" evidence="7">
    <location>
        <begin position="184"/>
        <end position="268"/>
    </location>
</feature>
<dbReference type="WBParaSite" id="SSLN_0000046501-mRNA-1">
    <property type="protein sequence ID" value="SSLN_0000046501-mRNA-1"/>
    <property type="gene ID" value="SSLN_0000046501"/>
</dbReference>
<keyword evidence="5 8" id="KW-0472">Membrane</keyword>
<dbReference type="Pfam" id="PF02535">
    <property type="entry name" value="Zip"/>
    <property type="match status" value="1"/>
</dbReference>
<dbReference type="GO" id="GO:0006882">
    <property type="term" value="P:intracellular zinc ion homeostasis"/>
    <property type="evidence" value="ECO:0007669"/>
    <property type="project" value="TreeGrafter"/>
</dbReference>
<comment type="similarity">
    <text evidence="6">Belongs to the ZIP transporter (TC 2.A.5) family. KE4/Catsup subfamily.</text>
</comment>
<evidence type="ECO:0000313" key="12">
    <source>
        <dbReference type="WBParaSite" id="SSLN_0000046501-mRNA-1"/>
    </source>
</evidence>
<feature type="signal peptide" evidence="9">
    <location>
        <begin position="1"/>
        <end position="22"/>
    </location>
</feature>
<proteinExistence type="inferred from homology"/>
<evidence type="ECO:0000256" key="1">
    <source>
        <dbReference type="ARBA" id="ARBA00004141"/>
    </source>
</evidence>
<evidence type="ECO:0000256" key="7">
    <source>
        <dbReference type="SAM" id="MobiDB-lite"/>
    </source>
</evidence>
<dbReference type="Proteomes" id="UP000275846">
    <property type="component" value="Unassembled WGS sequence"/>
</dbReference>
<feature type="compositionally biased region" description="Basic and acidic residues" evidence="7">
    <location>
        <begin position="226"/>
        <end position="239"/>
    </location>
</feature>
<keyword evidence="3 8" id="KW-0812">Transmembrane</keyword>
<keyword evidence="9" id="KW-0732">Signal</keyword>
<dbReference type="EMBL" id="UYSU01000309">
    <property type="protein sequence ID" value="VDL85618.1"/>
    <property type="molecule type" value="Genomic_DNA"/>
</dbReference>
<dbReference type="OrthoDB" id="200954at2759"/>
<feature type="region of interest" description="Disordered" evidence="7">
    <location>
        <begin position="133"/>
        <end position="153"/>
    </location>
</feature>
<keyword evidence="2" id="KW-0813">Transport</keyword>
<evidence type="ECO:0000256" key="3">
    <source>
        <dbReference type="ARBA" id="ARBA00022692"/>
    </source>
</evidence>
<evidence type="ECO:0000256" key="5">
    <source>
        <dbReference type="ARBA" id="ARBA00023136"/>
    </source>
</evidence>
<evidence type="ECO:0000313" key="10">
    <source>
        <dbReference type="EMBL" id="VDL85618.1"/>
    </source>
</evidence>
<feature type="transmembrane region" description="Helical" evidence="8">
    <location>
        <begin position="107"/>
        <end position="125"/>
    </location>
</feature>
<dbReference type="STRING" id="70667.A0A183S896"/>
<comment type="subcellular location">
    <subcellularLocation>
        <location evidence="1">Membrane</location>
        <topology evidence="1">Multi-pass membrane protein</topology>
    </subcellularLocation>
</comment>
<organism evidence="12">
    <name type="scientific">Schistocephalus solidus</name>
    <name type="common">Tapeworm</name>
    <dbReference type="NCBI Taxonomy" id="70667"/>
    <lineage>
        <taxon>Eukaryota</taxon>
        <taxon>Metazoa</taxon>
        <taxon>Spiralia</taxon>
        <taxon>Lophotrochozoa</taxon>
        <taxon>Platyhelminthes</taxon>
        <taxon>Cestoda</taxon>
        <taxon>Eucestoda</taxon>
        <taxon>Diphyllobothriidea</taxon>
        <taxon>Diphyllobothriidae</taxon>
        <taxon>Schistocephalus</taxon>
    </lineage>
</organism>
<dbReference type="InterPro" id="IPR003689">
    <property type="entry name" value="ZIP"/>
</dbReference>
<feature type="compositionally biased region" description="Basic and acidic residues" evidence="7">
    <location>
        <begin position="135"/>
        <end position="152"/>
    </location>
</feature>
<feature type="compositionally biased region" description="Polar residues" evidence="7">
    <location>
        <begin position="190"/>
        <end position="212"/>
    </location>
</feature>
<protein>
    <submittedName>
        <fullName evidence="12">Zinc transporter SLC39A7</fullName>
    </submittedName>
</protein>
<accession>A0A183S896</accession>
<gene>
    <name evidence="10" type="ORF">SSLN_LOCUS444</name>
</gene>
<evidence type="ECO:0000313" key="11">
    <source>
        <dbReference type="Proteomes" id="UP000275846"/>
    </source>
</evidence>
<dbReference type="PANTHER" id="PTHR16950:SF25">
    <property type="entry name" value="ZINC TRANSPORTER SLC39A7"/>
    <property type="match status" value="1"/>
</dbReference>
<keyword evidence="4 8" id="KW-1133">Transmembrane helix</keyword>
<feature type="transmembrane region" description="Helical" evidence="8">
    <location>
        <begin position="340"/>
        <end position="364"/>
    </location>
</feature>
<feature type="transmembrane region" description="Helical" evidence="8">
    <location>
        <begin position="158"/>
        <end position="176"/>
    </location>
</feature>
<keyword evidence="11" id="KW-1185">Reference proteome</keyword>
<dbReference type="GO" id="GO:0005385">
    <property type="term" value="F:zinc ion transmembrane transporter activity"/>
    <property type="evidence" value="ECO:0007669"/>
    <property type="project" value="TreeGrafter"/>
</dbReference>
<dbReference type="PANTHER" id="PTHR16950">
    <property type="entry name" value="ZINC TRANSPORTER SLC39A7 HISTIDINE-RICH MEMBRANE PROTEIN KE4"/>
    <property type="match status" value="1"/>
</dbReference>
<feature type="region of interest" description="Disordered" evidence="7">
    <location>
        <begin position="33"/>
        <end position="66"/>
    </location>
</feature>
<reference evidence="12" key="1">
    <citation type="submission" date="2016-06" db="UniProtKB">
        <authorList>
            <consortium name="WormBaseParasite"/>
        </authorList>
    </citation>
    <scope>IDENTIFICATION</scope>
</reference>
<evidence type="ECO:0000256" key="8">
    <source>
        <dbReference type="SAM" id="Phobius"/>
    </source>
</evidence>
<dbReference type="GO" id="GO:0016020">
    <property type="term" value="C:membrane"/>
    <property type="evidence" value="ECO:0007669"/>
    <property type="project" value="UniProtKB-SubCell"/>
</dbReference>
<dbReference type="AlphaFoldDB" id="A0A183S896"/>
<feature type="transmembrane region" description="Helical" evidence="8">
    <location>
        <begin position="77"/>
        <end position="95"/>
    </location>
</feature>
<evidence type="ECO:0000256" key="4">
    <source>
        <dbReference type="ARBA" id="ARBA00022989"/>
    </source>
</evidence>
<feature type="transmembrane region" description="Helical" evidence="8">
    <location>
        <begin position="384"/>
        <end position="406"/>
    </location>
</feature>
<name>A0A183S896_SCHSO</name>
<feature type="transmembrane region" description="Helical" evidence="8">
    <location>
        <begin position="426"/>
        <end position="444"/>
    </location>
</feature>
<evidence type="ECO:0000256" key="2">
    <source>
        <dbReference type="ARBA" id="ARBA00022448"/>
    </source>
</evidence>
<evidence type="ECO:0000256" key="9">
    <source>
        <dbReference type="SAM" id="SignalP"/>
    </source>
</evidence>
<feature type="chain" id="PRO_5043141052" evidence="9">
    <location>
        <begin position="23"/>
        <end position="445"/>
    </location>
</feature>
<sequence>MGCYAASTLLLLGFIAFAFVVADCAHEHSHSGFSDHGHVNGAPPGHHSHSHNHERSHNHLSSDTSDHVSSQQIWRDTIGSVLTISILPAIALWAIPDLDKHPSLLKILLGFAAGGLLGDAFLHLIPHALAPHSHSGGDETHTHDKEHDHSHLSEQTTVPLWVIGGIFSFLCIDKLLRFLNSGGPHKHSHTVSAPANSSGAKDQTHTKQNSVSGDEKSKKKKKSNGSKKEEQAENSEKKASTNIKSATVVKDPKKEPQNNATKQPKKKKACSGLQASGYLNLAADFTHNFTDGIAIAGSFLAGRNIGFVTSLTVLIHELPHEVGDYAILIQSGCGAYKAMLLQLVTALGALLGASLSLVIAGVGVDTSLFGFGPTVLSPELFATRLLPLTAGGFIYIALASVIPELLNSNGESAKPNMSRRFAQSCAELAALFLGVFLMVVITVFE</sequence>
<reference evidence="10 11" key="2">
    <citation type="submission" date="2018-11" db="EMBL/GenBank/DDBJ databases">
        <authorList>
            <consortium name="Pathogen Informatics"/>
        </authorList>
    </citation>
    <scope>NUCLEOTIDE SEQUENCE [LARGE SCALE GENOMIC DNA]</scope>
    <source>
        <strain evidence="10 11">NST_G2</strain>
    </source>
</reference>
<evidence type="ECO:0000256" key="6">
    <source>
        <dbReference type="ARBA" id="ARBA00038485"/>
    </source>
</evidence>